<dbReference type="SUPFAM" id="SSF55920">
    <property type="entry name" value="Creatinase/aminopeptidase"/>
    <property type="match status" value="1"/>
</dbReference>
<accession>A0A1H8J305</accession>
<dbReference type="PRINTS" id="PR00599">
    <property type="entry name" value="MAPEPTIDASE"/>
</dbReference>
<protein>
    <submittedName>
        <fullName evidence="3">Xaa-Pro dipeptidase</fullName>
    </submittedName>
</protein>
<dbReference type="OrthoDB" id="9806388at2"/>
<evidence type="ECO:0000259" key="1">
    <source>
        <dbReference type="Pfam" id="PF00557"/>
    </source>
</evidence>
<feature type="domain" description="Peptidase M24" evidence="1">
    <location>
        <begin position="138"/>
        <end position="341"/>
    </location>
</feature>
<dbReference type="SUPFAM" id="SSF53092">
    <property type="entry name" value="Creatinase/prolidase N-terminal domain"/>
    <property type="match status" value="1"/>
</dbReference>
<organism evidence="3 4">
    <name type="scientific">Peptostreptococcus russellii</name>
    <dbReference type="NCBI Taxonomy" id="215200"/>
    <lineage>
        <taxon>Bacteria</taxon>
        <taxon>Bacillati</taxon>
        <taxon>Bacillota</taxon>
        <taxon>Clostridia</taxon>
        <taxon>Peptostreptococcales</taxon>
        <taxon>Peptostreptococcaceae</taxon>
        <taxon>Peptostreptococcus</taxon>
    </lineage>
</organism>
<dbReference type="Pfam" id="PF00557">
    <property type="entry name" value="Peptidase_M24"/>
    <property type="match status" value="1"/>
</dbReference>
<dbReference type="STRING" id="215200.SAMN05216454_11052"/>
<dbReference type="InterPro" id="IPR029149">
    <property type="entry name" value="Creatin/AminoP/Spt16_N"/>
</dbReference>
<evidence type="ECO:0000259" key="2">
    <source>
        <dbReference type="Pfam" id="PF01321"/>
    </source>
</evidence>
<dbReference type="InterPro" id="IPR036005">
    <property type="entry name" value="Creatinase/aminopeptidase-like"/>
</dbReference>
<dbReference type="InterPro" id="IPR000587">
    <property type="entry name" value="Creatinase_N"/>
</dbReference>
<reference evidence="3 4" key="1">
    <citation type="submission" date="2016-10" db="EMBL/GenBank/DDBJ databases">
        <authorList>
            <person name="de Groot N.N."/>
        </authorList>
    </citation>
    <scope>NUCLEOTIDE SEQUENCE [LARGE SCALE GENOMIC DNA]</scope>
    <source>
        <strain evidence="3 4">Calf135</strain>
    </source>
</reference>
<evidence type="ECO:0000313" key="4">
    <source>
        <dbReference type="Proteomes" id="UP000199512"/>
    </source>
</evidence>
<dbReference type="Gene3D" id="3.90.230.10">
    <property type="entry name" value="Creatinase/methionine aminopeptidase superfamily"/>
    <property type="match status" value="1"/>
</dbReference>
<dbReference type="GO" id="GO:0008235">
    <property type="term" value="F:metalloexopeptidase activity"/>
    <property type="evidence" value="ECO:0007669"/>
    <property type="project" value="UniProtKB-ARBA"/>
</dbReference>
<gene>
    <name evidence="3" type="ORF">SAMN05216454_11052</name>
</gene>
<proteinExistence type="predicted"/>
<dbReference type="InterPro" id="IPR001714">
    <property type="entry name" value="Pept_M24_MAP"/>
</dbReference>
<dbReference type="CDD" id="cd01092">
    <property type="entry name" value="APP-like"/>
    <property type="match status" value="1"/>
</dbReference>
<dbReference type="EMBL" id="FODF01000010">
    <property type="protein sequence ID" value="SEN74587.1"/>
    <property type="molecule type" value="Genomic_DNA"/>
</dbReference>
<dbReference type="Gene3D" id="3.40.350.10">
    <property type="entry name" value="Creatinase/prolidase N-terminal domain"/>
    <property type="match status" value="1"/>
</dbReference>
<dbReference type="AlphaFoldDB" id="A0A1H8J305"/>
<dbReference type="PANTHER" id="PTHR46112:SF3">
    <property type="entry name" value="AMINOPEPTIDASE YPDF"/>
    <property type="match status" value="1"/>
</dbReference>
<dbReference type="InterPro" id="IPR050659">
    <property type="entry name" value="Peptidase_M24B"/>
</dbReference>
<name>A0A1H8J305_9FIRM</name>
<evidence type="ECO:0000313" key="3">
    <source>
        <dbReference type="EMBL" id="SEN74587.1"/>
    </source>
</evidence>
<dbReference type="PANTHER" id="PTHR46112">
    <property type="entry name" value="AMINOPEPTIDASE"/>
    <property type="match status" value="1"/>
</dbReference>
<keyword evidence="4" id="KW-1185">Reference proteome</keyword>
<dbReference type="Pfam" id="PF01321">
    <property type="entry name" value="Creatinase_N"/>
    <property type="match status" value="1"/>
</dbReference>
<feature type="domain" description="Creatinase N-terminal" evidence="2">
    <location>
        <begin position="5"/>
        <end position="130"/>
    </location>
</feature>
<dbReference type="Proteomes" id="UP000199512">
    <property type="component" value="Unassembled WGS sequence"/>
</dbReference>
<dbReference type="InterPro" id="IPR000994">
    <property type="entry name" value="Pept_M24"/>
</dbReference>
<dbReference type="RefSeq" id="WP_091975805.1">
    <property type="nucleotide sequence ID" value="NZ_CAUWDX010000023.1"/>
</dbReference>
<sequence>MKDNRVSQVLKRMKEDNIPQIIVSDPLAIFYLTGYFLNPGERLYALYLNENGEHKLFVNALFPIEEDLGVEKVIFTDDDDSVGIVAKYVENGKTIGVDKNWPARFLLALMDKCSDSKFVNASYIIDTMRMFKDDEEKELMRKVSLMNDEACEKIIGKITGDKTEKQIASELLKMYEDMGAEDVSFPPIIGMAANGANPHGEPGDRYAKPGDAIIVDIGCKKDMYCSDMTRTVFWKEVSEKGKEVYDIVVEANRRGIEASKPGARMCDIDAACRDYITEKGYGEYFTHRTGHHIGLEDHDYGDVSAVNELVAEPGMIFSIEPGIYLPGEFGVRIEDLVLITEDGCEVLNKYTKDLQVIGND</sequence>
<dbReference type="GO" id="GO:0004177">
    <property type="term" value="F:aminopeptidase activity"/>
    <property type="evidence" value="ECO:0007669"/>
    <property type="project" value="UniProtKB-ARBA"/>
</dbReference>